<dbReference type="PANTHER" id="PTHR42637">
    <property type="entry name" value="TRNA-(MS[2]IO[6]A)-HYDROXYLASE"/>
    <property type="match status" value="1"/>
</dbReference>
<dbReference type="EMBL" id="UOEW01000158">
    <property type="protein sequence ID" value="VAW37081.1"/>
    <property type="molecule type" value="Genomic_DNA"/>
</dbReference>
<gene>
    <name evidence="1" type="ORF">MNBD_GAMMA01-199</name>
</gene>
<evidence type="ECO:0000313" key="1">
    <source>
        <dbReference type="EMBL" id="VAW37081.1"/>
    </source>
</evidence>
<organism evidence="1">
    <name type="scientific">hydrothermal vent metagenome</name>
    <dbReference type="NCBI Taxonomy" id="652676"/>
    <lineage>
        <taxon>unclassified sequences</taxon>
        <taxon>metagenomes</taxon>
        <taxon>ecological metagenomes</taxon>
    </lineage>
</organism>
<proteinExistence type="predicted"/>
<dbReference type="Pfam" id="PF06175">
    <property type="entry name" value="MiaE"/>
    <property type="match status" value="1"/>
</dbReference>
<protein>
    <submittedName>
        <fullName evidence="1">tRNA-(Ms[2]io[6]A)-hydroxylase</fullName>
    </submittedName>
</protein>
<dbReference type="InterPro" id="IPR012347">
    <property type="entry name" value="Ferritin-like"/>
</dbReference>
<reference evidence="1" key="1">
    <citation type="submission" date="2018-06" db="EMBL/GenBank/DDBJ databases">
        <authorList>
            <person name="Zhirakovskaya E."/>
        </authorList>
    </citation>
    <scope>NUCLEOTIDE SEQUENCE</scope>
</reference>
<dbReference type="InterPro" id="IPR010386">
    <property type="entry name" value="tRNA-Hydrxlase_MiaE"/>
</dbReference>
<dbReference type="SUPFAM" id="SSF47240">
    <property type="entry name" value="Ferritin-like"/>
    <property type="match status" value="1"/>
</dbReference>
<dbReference type="AlphaFoldDB" id="A0A3B0V257"/>
<accession>A0A3B0V257</accession>
<dbReference type="GO" id="GO:0006400">
    <property type="term" value="P:tRNA modification"/>
    <property type="evidence" value="ECO:0007669"/>
    <property type="project" value="InterPro"/>
</dbReference>
<name>A0A3B0V257_9ZZZZ</name>
<dbReference type="InterPro" id="IPR009078">
    <property type="entry name" value="Ferritin-like_SF"/>
</dbReference>
<dbReference type="GO" id="GO:0045301">
    <property type="term" value="F:tRNA 2-(methylsulfanyl)-N(6)-isopentenyladenosine(37) hydroxylase activity"/>
    <property type="evidence" value="ECO:0007669"/>
    <property type="project" value="InterPro"/>
</dbReference>
<dbReference type="Gene3D" id="1.20.1260.10">
    <property type="match status" value="1"/>
</dbReference>
<sequence length="166" mass="19422">MDHAANERKAAALAMSMVVHYPDKDDIVREMIDLAMEEMAHFREVIKIMLKKGIQQIPDKTNKYIGQFLQKIHKDPENYLLDRLLMFSIVEKRGAERFGIVGEALTEPKIKDFYTRLAAAEYRHYTLFIKLAYQYYPVDKVTKRLDELLQIESDILQSCPFRAAVH</sequence>
<dbReference type="PANTHER" id="PTHR42637:SF1">
    <property type="entry name" value="TRNA 2-(METHYLSULFANYL)-N(6)-ISOPENTENYLADENOSINE(37) HYDROXYLASE"/>
    <property type="match status" value="1"/>
</dbReference>